<keyword evidence="6 7" id="KW-0520">NAD</keyword>
<dbReference type="GO" id="GO:0005737">
    <property type="term" value="C:cytoplasm"/>
    <property type="evidence" value="ECO:0007669"/>
    <property type="project" value="InterPro"/>
</dbReference>
<dbReference type="InterPro" id="IPR014445">
    <property type="entry name" value="Gln-dep_NAD_synthase"/>
</dbReference>
<evidence type="ECO:0000313" key="11">
    <source>
        <dbReference type="EMBL" id="ORJ62453.1"/>
    </source>
</evidence>
<evidence type="ECO:0000256" key="4">
    <source>
        <dbReference type="ARBA" id="ARBA00022741"/>
    </source>
</evidence>
<evidence type="ECO:0000256" key="8">
    <source>
        <dbReference type="PIRNR" id="PIRNR006630"/>
    </source>
</evidence>
<feature type="domain" description="CN hydrolase" evidence="10">
    <location>
        <begin position="11"/>
        <end position="276"/>
    </location>
</feature>
<keyword evidence="12" id="KW-1185">Reference proteome</keyword>
<evidence type="ECO:0000313" key="12">
    <source>
        <dbReference type="Proteomes" id="UP000193136"/>
    </source>
</evidence>
<dbReference type="GO" id="GO:0008795">
    <property type="term" value="F:NAD+ synthase activity"/>
    <property type="evidence" value="ECO:0007669"/>
    <property type="project" value="UniProtKB-UniRule"/>
</dbReference>
<feature type="binding site" evidence="7">
    <location>
        <position position="474"/>
    </location>
    <ligand>
        <name>deamido-NAD(+)</name>
        <dbReference type="ChEBI" id="CHEBI:58437"/>
        <note>ligand shared between two neighboring subunits</note>
    </ligand>
</feature>
<dbReference type="Gene3D" id="3.60.110.10">
    <property type="entry name" value="Carbon-nitrogen hydrolase"/>
    <property type="match status" value="1"/>
</dbReference>
<comment type="caution">
    <text evidence="7">Lacks conserved residue(s) required for the propagation of feature annotation.</text>
</comment>
<keyword evidence="4 7" id="KW-0547">Nucleotide-binding</keyword>
<evidence type="ECO:0000256" key="6">
    <source>
        <dbReference type="ARBA" id="ARBA00023027"/>
    </source>
</evidence>
<dbReference type="InterPro" id="IPR041856">
    <property type="entry name" value="NAD+_synth_C"/>
</dbReference>
<evidence type="ECO:0000256" key="1">
    <source>
        <dbReference type="ARBA" id="ARBA00005188"/>
    </source>
</evidence>
<dbReference type="OrthoDB" id="9799210at2"/>
<feature type="active site" description="Nucleophile; for glutaminase activity" evidence="7">
    <location>
        <position position="176"/>
    </location>
</feature>
<comment type="similarity">
    <text evidence="9">Belongs to the NAD synthetase family.</text>
</comment>
<feature type="binding site" evidence="7">
    <location>
        <position position="203"/>
    </location>
    <ligand>
        <name>L-glutamine</name>
        <dbReference type="ChEBI" id="CHEBI:58359"/>
    </ligand>
</feature>
<dbReference type="HAMAP" id="MF_02090">
    <property type="entry name" value="NadE_glutamine_dep"/>
    <property type="match status" value="1"/>
</dbReference>
<dbReference type="GO" id="GO:0005524">
    <property type="term" value="F:ATP binding"/>
    <property type="evidence" value="ECO:0007669"/>
    <property type="project" value="UniProtKB-UniRule"/>
</dbReference>
<dbReference type="SUPFAM" id="SSF56317">
    <property type="entry name" value="Carbon-nitrogen hydrolase"/>
    <property type="match status" value="1"/>
</dbReference>
<dbReference type="InterPro" id="IPR003010">
    <property type="entry name" value="C-N_Hydrolase"/>
</dbReference>
<dbReference type="InterPro" id="IPR022310">
    <property type="entry name" value="NAD/GMP_synthase"/>
</dbReference>
<feature type="binding site" evidence="7">
    <location>
        <position position="445"/>
    </location>
    <ligand>
        <name>deamido-NAD(+)</name>
        <dbReference type="ChEBI" id="CHEBI:58437"/>
        <note>ligand shared between two neighboring subunits</note>
    </ligand>
</feature>
<dbReference type="InterPro" id="IPR014729">
    <property type="entry name" value="Rossmann-like_a/b/a_fold"/>
</dbReference>
<dbReference type="RefSeq" id="WP_085009466.1">
    <property type="nucleotide sequence ID" value="NZ_NAAD01000003.1"/>
</dbReference>
<dbReference type="PIRSF" id="PIRSF006630">
    <property type="entry name" value="NADS_GAT"/>
    <property type="match status" value="1"/>
</dbReference>
<evidence type="ECO:0000256" key="7">
    <source>
        <dbReference type="HAMAP-Rule" id="MF_02090"/>
    </source>
</evidence>
<dbReference type="EMBL" id="NAAD01000003">
    <property type="protein sequence ID" value="ORJ62453.1"/>
    <property type="molecule type" value="Genomic_DNA"/>
</dbReference>
<dbReference type="GO" id="GO:0009435">
    <property type="term" value="P:NAD+ biosynthetic process"/>
    <property type="evidence" value="ECO:0007669"/>
    <property type="project" value="UniProtKB-UniRule"/>
</dbReference>
<feature type="binding site" evidence="7">
    <location>
        <position position="469"/>
    </location>
    <ligand>
        <name>ATP</name>
        <dbReference type="ChEBI" id="CHEBI:30616"/>
    </ligand>
</feature>
<dbReference type="NCBIfam" id="NF002730">
    <property type="entry name" value="PRK02628.1"/>
    <property type="match status" value="1"/>
</dbReference>
<keyword evidence="3 7" id="KW-0436">Ligase</keyword>
<sequence>MSYSLRKLGLVRVAVGTPELRVADIDFNLRQIVGLAGQAAERKAQVLLLPELCLTGYSCADLFYQPLLQEKALQALQELARLSAEHSLVLVAGLPLALDGRLFNCAALIASGRVHGLVPKTFLPNTAEFYEQRWFSSARELTSDTFCLDGERIPVGTDLLFAAEGFPACCIGLEVCEDLWAVEPPSGRLAVSGATLLLNPSASPEVLGKRDYRRQLVCSQSARCLAAYAYASAGPGESSTDLVYAGHSLIAENGLQLAETERFSFDSQLACADVDLERLVLERQRNASFADSPATATRRIPFVLKDVRTKIFARPIPPRPFVPEGDRERDVRCEEIFAIQTTGLARRLRHTGSSQVVIGVSGGLDSTLALLVAVRAFDRLGLDRRGIQAITMPGFGTTVRTRGNAEKLADLLGVSLQVIGIDAAVRQHFADIGQDEKNHDITYENSQARERTQILMDVANQLGGLVIGTGDLSELALGWCTYNGDHMSMYAVNVGVPKTLVRYLVDWCAETGFSGEARAVLHDIGATPVSPELLPPDENGEIGQKTEETVGPYELHDFFLYHAVRLHYPPAKILAFAGQAFAGRYESKVILGWLQVFYRRFFSQQFKRSCLPDGPKVGSVVLSPRGDWRMPSDAAVSLWLTEIEALG</sequence>
<dbReference type="PROSITE" id="PS50263">
    <property type="entry name" value="CN_HYDROLASE"/>
    <property type="match status" value="1"/>
</dbReference>
<evidence type="ECO:0000259" key="10">
    <source>
        <dbReference type="PROSITE" id="PS50263"/>
    </source>
</evidence>
<keyword evidence="5 7" id="KW-0067">ATP-binding</keyword>
<dbReference type="Gene3D" id="1.10.10.1140">
    <property type="entry name" value="Glutamine-dependent NAD+ synthetase, C-terminal domain"/>
    <property type="match status" value="1"/>
</dbReference>
<name>A0A1X0YBI3_9BACT</name>
<dbReference type="AlphaFoldDB" id="A0A1X0YBI3"/>
<comment type="pathway">
    <text evidence="1 7 8">Cofactor biosynthesis; NAD(+) biosynthesis; NAD(+) from deamido-NAD(+) (L-Gln route): step 1/1.</text>
</comment>
<comment type="similarity">
    <text evidence="2 7 8">In the C-terminal section; belongs to the NAD synthetase family.</text>
</comment>
<feature type="active site" description="Proton acceptor; for glutaminase activity" evidence="7">
    <location>
        <position position="51"/>
    </location>
</feature>
<dbReference type="Pfam" id="PF02540">
    <property type="entry name" value="NAD_synthase"/>
    <property type="match status" value="1"/>
</dbReference>
<dbReference type="Proteomes" id="UP000193136">
    <property type="component" value="Unassembled WGS sequence"/>
</dbReference>
<dbReference type="InterPro" id="IPR036526">
    <property type="entry name" value="C-N_Hydrolase_sf"/>
</dbReference>
<feature type="active site" description="For glutaminase activity" evidence="7">
    <location>
        <position position="120"/>
    </location>
</feature>
<feature type="binding site" evidence="7">
    <location>
        <position position="209"/>
    </location>
    <ligand>
        <name>L-glutamine</name>
        <dbReference type="ChEBI" id="CHEBI:58359"/>
    </ligand>
</feature>
<protein>
    <recommendedName>
        <fullName evidence="7 8">Glutamine-dependent NAD(+) synthetase</fullName>
        <ecNumber evidence="7 8">6.3.5.1</ecNumber>
    </recommendedName>
    <alternativeName>
        <fullName evidence="7 8">NAD(+) synthase [glutamine-hydrolyzing]</fullName>
    </alternativeName>
</protein>
<dbReference type="UniPathway" id="UPA00253">
    <property type="reaction ID" value="UER00334"/>
</dbReference>
<comment type="function">
    <text evidence="7">Catalyzes the ATP-dependent amidation of deamido-NAD to form NAD. Uses L-glutamine as a nitrogen source.</text>
</comment>
<dbReference type="STRING" id="1969733.B5V00_03980"/>
<dbReference type="CDD" id="cd00553">
    <property type="entry name" value="NAD_synthase"/>
    <property type="match status" value="1"/>
</dbReference>
<dbReference type="PANTHER" id="PTHR23090">
    <property type="entry name" value="NH 3 /GLUTAMINE-DEPENDENT NAD + SYNTHETASE"/>
    <property type="match status" value="1"/>
</dbReference>
<dbReference type="Pfam" id="PF00795">
    <property type="entry name" value="CN_hydrolase"/>
    <property type="match status" value="1"/>
</dbReference>
<dbReference type="Gene3D" id="3.40.50.620">
    <property type="entry name" value="HUPs"/>
    <property type="match status" value="1"/>
</dbReference>
<feature type="binding site" evidence="7">
    <location>
        <begin position="359"/>
        <end position="366"/>
    </location>
    <ligand>
        <name>ATP</name>
        <dbReference type="ChEBI" id="CHEBI:30616"/>
    </ligand>
</feature>
<comment type="caution">
    <text evidence="11">The sequence shown here is derived from an EMBL/GenBank/DDBJ whole genome shotgun (WGS) entry which is preliminary data.</text>
</comment>
<dbReference type="CDD" id="cd07570">
    <property type="entry name" value="GAT_Gln-NAD-synth"/>
    <property type="match status" value="1"/>
</dbReference>
<dbReference type="NCBIfam" id="TIGR00552">
    <property type="entry name" value="nadE"/>
    <property type="match status" value="1"/>
</dbReference>
<proteinExistence type="inferred from homology"/>
<evidence type="ECO:0000256" key="3">
    <source>
        <dbReference type="ARBA" id="ARBA00022598"/>
    </source>
</evidence>
<evidence type="ECO:0000256" key="5">
    <source>
        <dbReference type="ARBA" id="ARBA00022840"/>
    </source>
</evidence>
<accession>A0A1X0YBI3</accession>
<dbReference type="GO" id="GO:0003952">
    <property type="term" value="F:NAD+ synthase (glutamine-hydrolyzing) activity"/>
    <property type="evidence" value="ECO:0007669"/>
    <property type="project" value="UniProtKB-UniRule"/>
</dbReference>
<dbReference type="InterPro" id="IPR003694">
    <property type="entry name" value="NAD_synthase"/>
</dbReference>
<dbReference type="EC" id="6.3.5.1" evidence="7 8"/>
<dbReference type="SUPFAM" id="SSF52402">
    <property type="entry name" value="Adenine nucleotide alpha hydrolases-like"/>
    <property type="match status" value="1"/>
</dbReference>
<feature type="binding site" evidence="7">
    <location>
        <begin position="479"/>
        <end position="482"/>
    </location>
    <ligand>
        <name>deamido-NAD(+)</name>
        <dbReference type="ChEBI" id="CHEBI:58437"/>
        <note>ligand shared between two neighboring subunits</note>
    </ligand>
</feature>
<gene>
    <name evidence="7" type="primary">nadE</name>
    <name evidence="11" type="ORF">B5V00_03980</name>
</gene>
<feature type="binding site" evidence="7">
    <location>
        <position position="607"/>
    </location>
    <ligand>
        <name>deamido-NAD(+)</name>
        <dbReference type="ChEBI" id="CHEBI:58437"/>
        <note>ligand shared between two neighboring subunits</note>
    </ligand>
</feature>
<dbReference type="PANTHER" id="PTHR23090:SF9">
    <property type="entry name" value="GLUTAMINE-DEPENDENT NAD(+) SYNTHETASE"/>
    <property type="match status" value="1"/>
</dbReference>
<comment type="catalytic activity">
    <reaction evidence="7 8">
        <text>deamido-NAD(+) + L-glutamine + ATP + H2O = L-glutamate + AMP + diphosphate + NAD(+) + H(+)</text>
        <dbReference type="Rhea" id="RHEA:24384"/>
        <dbReference type="ChEBI" id="CHEBI:15377"/>
        <dbReference type="ChEBI" id="CHEBI:15378"/>
        <dbReference type="ChEBI" id="CHEBI:29985"/>
        <dbReference type="ChEBI" id="CHEBI:30616"/>
        <dbReference type="ChEBI" id="CHEBI:33019"/>
        <dbReference type="ChEBI" id="CHEBI:57540"/>
        <dbReference type="ChEBI" id="CHEBI:58359"/>
        <dbReference type="ChEBI" id="CHEBI:58437"/>
        <dbReference type="ChEBI" id="CHEBI:456215"/>
        <dbReference type="EC" id="6.3.5.1"/>
    </reaction>
</comment>
<dbReference type="GO" id="GO:0004359">
    <property type="term" value="F:glutaminase activity"/>
    <property type="evidence" value="ECO:0007669"/>
    <property type="project" value="InterPro"/>
</dbReference>
<evidence type="ECO:0000256" key="2">
    <source>
        <dbReference type="ARBA" id="ARBA00007145"/>
    </source>
</evidence>
<reference evidence="11 12" key="1">
    <citation type="submission" date="2017-03" db="EMBL/GenBank/DDBJ databases">
        <title>Genome sequence of Geothermobacter sp. EPR-M, Deep-Sea Iron Reducer.</title>
        <authorList>
            <person name="Tully B."/>
            <person name="Savalia P."/>
            <person name="Abuyen K."/>
            <person name="Baughan C."/>
            <person name="Romero E."/>
            <person name="Ronkowski C."/>
            <person name="Torres B."/>
            <person name="Tremblay J."/>
            <person name="Trujillo A."/>
            <person name="Tyler M."/>
            <person name="Perez-Rodriguez I."/>
            <person name="Amend J."/>
        </authorList>
    </citation>
    <scope>NUCLEOTIDE SEQUENCE [LARGE SCALE GENOMIC DNA]</scope>
    <source>
        <strain evidence="11 12">EPR-M</strain>
    </source>
</reference>
<organism evidence="11 12">
    <name type="scientific">Geothermobacter hydrogeniphilus</name>
    <dbReference type="NCBI Taxonomy" id="1969733"/>
    <lineage>
        <taxon>Bacteria</taxon>
        <taxon>Pseudomonadati</taxon>
        <taxon>Thermodesulfobacteriota</taxon>
        <taxon>Desulfuromonadia</taxon>
        <taxon>Desulfuromonadales</taxon>
        <taxon>Geothermobacteraceae</taxon>
        <taxon>Geothermobacter</taxon>
    </lineage>
</organism>
<evidence type="ECO:0000256" key="9">
    <source>
        <dbReference type="RuleBase" id="RU003811"/>
    </source>
</evidence>